<evidence type="ECO:0000259" key="5">
    <source>
        <dbReference type="Pfam" id="PF00676"/>
    </source>
</evidence>
<evidence type="ECO:0000256" key="3">
    <source>
        <dbReference type="ARBA" id="ARBA00023052"/>
    </source>
</evidence>
<dbReference type="PANTHER" id="PTHR43380">
    <property type="entry name" value="2-OXOISOVALERATE DEHYDROGENASE SUBUNIT ALPHA, MITOCHONDRIAL"/>
    <property type="match status" value="1"/>
</dbReference>
<evidence type="ECO:0000313" key="6">
    <source>
        <dbReference type="EMBL" id="BCT76611.1"/>
    </source>
</evidence>
<dbReference type="Pfam" id="PF00676">
    <property type="entry name" value="E1_dh"/>
    <property type="match status" value="1"/>
</dbReference>
<dbReference type="EMBL" id="AP024525">
    <property type="protein sequence ID" value="BCT76611.1"/>
    <property type="molecule type" value="Genomic_DNA"/>
</dbReference>
<protein>
    <recommendedName>
        <fullName evidence="4">2-oxoisovalerate dehydrogenase subunit alpha</fullName>
        <ecNumber evidence="4">1.2.4.4</ecNumber>
    </recommendedName>
    <alternativeName>
        <fullName evidence="4">Branched-chain alpha-keto acid dehydrogenase E1 component alpha chain</fullName>
    </alternativeName>
</protein>
<evidence type="ECO:0000256" key="4">
    <source>
        <dbReference type="RuleBase" id="RU365014"/>
    </source>
</evidence>
<feature type="domain" description="Dehydrogenase E1 component" evidence="5">
    <location>
        <begin position="40"/>
        <end position="329"/>
    </location>
</feature>
<accession>A0ABM7PWK4</accession>
<dbReference type="EC" id="1.2.4.4" evidence="4"/>
<dbReference type="CDD" id="cd02000">
    <property type="entry name" value="TPP_E1_PDC_ADC_BCADC"/>
    <property type="match status" value="1"/>
</dbReference>
<dbReference type="Proteomes" id="UP001319861">
    <property type="component" value="Chromosome"/>
</dbReference>
<dbReference type="InterPro" id="IPR050771">
    <property type="entry name" value="Alpha-ketoacid_DH_E1_comp"/>
</dbReference>
<organism evidence="6 7">
    <name type="scientific">Sinomonas cyclohexanicum</name>
    <name type="common">Corynebacterium cyclohexanicum</name>
    <dbReference type="NCBI Taxonomy" id="322009"/>
    <lineage>
        <taxon>Bacteria</taxon>
        <taxon>Bacillati</taxon>
        <taxon>Actinomycetota</taxon>
        <taxon>Actinomycetes</taxon>
        <taxon>Micrococcales</taxon>
        <taxon>Micrococcaceae</taxon>
        <taxon>Sinomonas</taxon>
    </lineage>
</organism>
<keyword evidence="2 4" id="KW-0560">Oxidoreductase</keyword>
<name>A0ABM7PWK4_SINCY</name>
<comment type="similarity">
    <text evidence="4">Belongs to the BCKDHA family.</text>
</comment>
<comment type="function">
    <text evidence="4">The branched-chain alpha-keto dehydrogenase complex catalyzes the overall conversion of alpha-keto acids to acyl-CoA and CO(2). It contains multiple copies of three enzymatic components: branched-chain alpha-keto acid decarboxylase (E1), lipoamide acyltransferase (E2) and lipoamide dehydrogenase (E3).</text>
</comment>
<reference evidence="6 7" key="1">
    <citation type="journal article" date="2021" name="J. Biosci. Bioeng.">
        <title>Identification and characterization of a chc gene cluster responsible for the aromatization pathway of cyclohexanecarboxylate degradation in Sinomonas cyclohexanicum ATCC 51369.</title>
        <authorList>
            <person name="Yamamoto T."/>
            <person name="Hasegawa Y."/>
            <person name="Lau P.C.K."/>
            <person name="Iwaki H."/>
        </authorList>
    </citation>
    <scope>NUCLEOTIDE SEQUENCE [LARGE SCALE GENOMIC DNA]</scope>
    <source>
        <strain evidence="6 7">ATCC 51369</strain>
    </source>
</reference>
<keyword evidence="7" id="KW-1185">Reference proteome</keyword>
<sequence length="381" mass="39976">MTAALGRAGLAGVPRKPIPQLPEAAAVGAVVTDTELIELYRLMTAVRHLDQAAIAWQRQGILPAYAPELGQEAAQVGSALAMDTSRDFIFPTYRELGVARAAGVDMVQYMSTHLATWHGGLWDPAATHVAPIQAVVAGSVLHAVGWAHGQTLAAGGTGTAGAAPTGPAAGLNVAITYLGDGASSQGDVHEAMNFAGVFKAPVVFFVQNNGWAISVPTERQVAGGRVAARGAGYAIPALQVDGNDAAAVLEATRRAVAHARAGHGPVIIEAMTYRRGPHATSDDPGRYRSLDAERADGGADPLARLRERIIDRGIADAGALDALDADAAREAEVVRAGVLALGPRPGAEMFDFVFTEPTDELLRQKKRWKEESDWREESEHA</sequence>
<evidence type="ECO:0000256" key="2">
    <source>
        <dbReference type="ARBA" id="ARBA00023002"/>
    </source>
</evidence>
<proteinExistence type="inferred from homology"/>
<evidence type="ECO:0000313" key="7">
    <source>
        <dbReference type="Proteomes" id="UP001319861"/>
    </source>
</evidence>
<comment type="cofactor">
    <cofactor evidence="1 4">
        <name>thiamine diphosphate</name>
        <dbReference type="ChEBI" id="CHEBI:58937"/>
    </cofactor>
</comment>
<gene>
    <name evidence="6" type="ORF">SCMU_24530</name>
</gene>
<dbReference type="Gene3D" id="3.40.50.970">
    <property type="match status" value="1"/>
</dbReference>
<comment type="catalytic activity">
    <reaction evidence="4">
        <text>N(6)-[(R)-lipoyl]-L-lysyl-[protein] + 3-methyl-2-oxobutanoate + H(+) = N(6)-[(R)-S(8)-2-methylpropanoyldihydrolipoyl]-L-lysyl-[protein] + CO2</text>
        <dbReference type="Rhea" id="RHEA:13457"/>
        <dbReference type="Rhea" id="RHEA-COMP:10474"/>
        <dbReference type="Rhea" id="RHEA-COMP:10497"/>
        <dbReference type="ChEBI" id="CHEBI:11851"/>
        <dbReference type="ChEBI" id="CHEBI:15378"/>
        <dbReference type="ChEBI" id="CHEBI:16526"/>
        <dbReference type="ChEBI" id="CHEBI:83099"/>
        <dbReference type="ChEBI" id="CHEBI:83142"/>
        <dbReference type="EC" id="1.2.4.4"/>
    </reaction>
</comment>
<dbReference type="PANTHER" id="PTHR43380:SF1">
    <property type="entry name" value="2-OXOISOVALERATE DEHYDROGENASE SUBUNIT ALPHA, MITOCHONDRIAL"/>
    <property type="match status" value="1"/>
</dbReference>
<dbReference type="InterPro" id="IPR001017">
    <property type="entry name" value="DH_E1"/>
</dbReference>
<evidence type="ECO:0000256" key="1">
    <source>
        <dbReference type="ARBA" id="ARBA00001964"/>
    </source>
</evidence>
<dbReference type="InterPro" id="IPR029061">
    <property type="entry name" value="THDP-binding"/>
</dbReference>
<keyword evidence="3 4" id="KW-0786">Thiamine pyrophosphate</keyword>
<dbReference type="SUPFAM" id="SSF52518">
    <property type="entry name" value="Thiamin diphosphate-binding fold (THDP-binding)"/>
    <property type="match status" value="1"/>
</dbReference>
<keyword evidence="6" id="KW-0670">Pyruvate</keyword>